<keyword evidence="3" id="KW-1185">Reference proteome</keyword>
<comment type="caution">
    <text evidence="2">The sequence shown here is derived from an EMBL/GenBank/DDBJ whole genome shotgun (WGS) entry which is preliminary data.</text>
</comment>
<dbReference type="InterPro" id="IPR046867">
    <property type="entry name" value="AldOxase/xan_DH_MoCoBD2"/>
</dbReference>
<dbReference type="EMBL" id="QFYP01000001">
    <property type="protein sequence ID" value="RAK58489.1"/>
    <property type="molecule type" value="Genomic_DNA"/>
</dbReference>
<organism evidence="2 3">
    <name type="scientific">Phenylobacterium hankyongense</name>
    <dbReference type="NCBI Taxonomy" id="1813876"/>
    <lineage>
        <taxon>Bacteria</taxon>
        <taxon>Pseudomonadati</taxon>
        <taxon>Pseudomonadota</taxon>
        <taxon>Alphaproteobacteria</taxon>
        <taxon>Caulobacterales</taxon>
        <taxon>Caulobacteraceae</taxon>
        <taxon>Phenylobacterium</taxon>
    </lineage>
</organism>
<accession>A0A328AV48</accession>
<dbReference type="AlphaFoldDB" id="A0A328AV48"/>
<evidence type="ECO:0000313" key="3">
    <source>
        <dbReference type="Proteomes" id="UP000249842"/>
    </source>
</evidence>
<dbReference type="OrthoDB" id="9767994at2"/>
<dbReference type="InterPro" id="IPR052516">
    <property type="entry name" value="N-heterocyclic_Hydroxylase"/>
</dbReference>
<dbReference type="InterPro" id="IPR012368">
    <property type="entry name" value="OxRdtase_Mopterin-bd_su_IorB"/>
</dbReference>
<dbReference type="PANTHER" id="PTHR47495">
    <property type="entry name" value="ALDEHYDE DEHYDROGENASE"/>
    <property type="match status" value="1"/>
</dbReference>
<feature type="domain" description="Aldehyde oxidase/xanthine dehydrogenase a/b hammerhead" evidence="1">
    <location>
        <begin position="237"/>
        <end position="315"/>
    </location>
</feature>
<protein>
    <submittedName>
        <fullName evidence="2">Xanthine dehydrogenase family protein molybdopterin-binding subunit</fullName>
    </submittedName>
</protein>
<evidence type="ECO:0000259" key="1">
    <source>
        <dbReference type="SMART" id="SM01008"/>
    </source>
</evidence>
<dbReference type="Proteomes" id="UP000249842">
    <property type="component" value="Unassembled WGS sequence"/>
</dbReference>
<dbReference type="Gene3D" id="3.90.1170.50">
    <property type="entry name" value="Aldehyde oxidase/xanthine dehydrogenase, a/b hammerhead"/>
    <property type="match status" value="1"/>
</dbReference>
<sequence>MTLQAPDLAPTTGVEVITDRRRLLLGGGLVLGFAFAAVKAHARTDAKVNAAGAQAVSNERAVVSGQGFTGFAPDAFIRIAPDSTVTLIIPNVEMGQGIYTGEAMLIAEELEVGLDQVRIEPAPPNEALYKQPLLQFQGTGGSTSIRGAWIPLRKAGAAARIMLVEAAANAWGVSPAECRADRAMVFHTPSGRSVPYGQVVAAAGRLPKPQDVPLKQPGQFKLIGRGVQRVDTPAKVNGTAQFGIDIMVPGMKFATSASCPVLGGTLASVDDSAALAIPGVLQVVRLPNAVAVVGEHFWAAKQGLDALKVTWAPGANANLTTAALWASLDHAADTGRGAVAYQAGDVARAAQRADKRVEAVYRQPFLCHAPMEPMAAVVHVRGAECEIWCGTQVPAAAQGDAAKILGLPQEAVTVHNQLIGGGFGRKLETDYVQQAVQVARACPYPVKLVWTREQDMQHDNYRPMYLDRMSAGLDAKGLPVAWRHRVTGASVTARYAPAGMRPNGVDPDAVEEAENPVYGQFPNMLVDFVQWVPPPGLVVSWWRGVGPTHSVFVVESFVDELAAAAGRDPYQYRRDLLAKVPRAQAVLDRAAKASGWGDHLPSGQGRGIIVQKSFGSYLAVVVEVAVSDDGDVNLRKITAALDCGLTVNPNMVRQQIEGGVIFGLTAALYQEITLAGGRVQQSNFNDYRMLRINETPPVEVIHMLTANPPGGIGETGTTAAAPALCNAIFAATGVRIRRLPVDRALLRRSARHRRWKGTSLLPVGVAAAGAAAEAAVIADDGPIDDGPPEDRA</sequence>
<dbReference type="SUPFAM" id="SSF56003">
    <property type="entry name" value="Molybdenum cofactor-binding domain"/>
    <property type="match status" value="2"/>
</dbReference>
<dbReference type="PIRSF" id="PIRSF036389">
    <property type="entry name" value="IOR_B"/>
    <property type="match status" value="1"/>
</dbReference>
<dbReference type="InterPro" id="IPR037165">
    <property type="entry name" value="AldOxase/xan_DH_Mopterin-bd_sf"/>
</dbReference>
<dbReference type="PANTHER" id="PTHR47495:SF2">
    <property type="entry name" value="ALDEHYDE DEHYDROGENASE"/>
    <property type="match status" value="1"/>
</dbReference>
<dbReference type="Pfam" id="PF20256">
    <property type="entry name" value="MoCoBD_2"/>
    <property type="match status" value="2"/>
</dbReference>
<dbReference type="InterPro" id="IPR000674">
    <property type="entry name" value="Ald_Oxase/Xan_DH_a/b"/>
</dbReference>
<dbReference type="Gene3D" id="3.30.365.10">
    <property type="entry name" value="Aldehyde oxidase/xanthine dehydrogenase, molybdopterin binding domain"/>
    <property type="match status" value="3"/>
</dbReference>
<gene>
    <name evidence="2" type="ORF">DJ021_01085</name>
</gene>
<proteinExistence type="predicted"/>
<evidence type="ECO:0000313" key="2">
    <source>
        <dbReference type="EMBL" id="RAK58489.1"/>
    </source>
</evidence>
<dbReference type="GO" id="GO:0016491">
    <property type="term" value="F:oxidoreductase activity"/>
    <property type="evidence" value="ECO:0007669"/>
    <property type="project" value="InterPro"/>
</dbReference>
<name>A0A328AV48_9CAUL</name>
<reference evidence="3" key="1">
    <citation type="submission" date="2018-05" db="EMBL/GenBank/DDBJ databases">
        <authorList>
            <person name="Li X."/>
        </authorList>
    </citation>
    <scope>NUCLEOTIDE SEQUENCE [LARGE SCALE GENOMIC DNA]</scope>
    <source>
        <strain evidence="3">HKS-05</strain>
    </source>
</reference>
<dbReference type="RefSeq" id="WP_111455766.1">
    <property type="nucleotide sequence ID" value="NZ_QFYP01000001.1"/>
</dbReference>
<dbReference type="SMART" id="SM01008">
    <property type="entry name" value="Ald_Xan_dh_C"/>
    <property type="match status" value="1"/>
</dbReference>
<dbReference type="InterPro" id="IPR008274">
    <property type="entry name" value="AldOxase/xan_DH_MoCoBD1"/>
</dbReference>
<dbReference type="Pfam" id="PF02738">
    <property type="entry name" value="MoCoBD_1"/>
    <property type="match status" value="1"/>
</dbReference>